<evidence type="ECO:0000256" key="6">
    <source>
        <dbReference type="ARBA" id="ARBA00023136"/>
    </source>
</evidence>
<feature type="transmembrane region" description="Helical" evidence="8">
    <location>
        <begin position="157"/>
        <end position="176"/>
    </location>
</feature>
<feature type="transmembrane region" description="Helical" evidence="8">
    <location>
        <begin position="99"/>
        <end position="117"/>
    </location>
</feature>
<feature type="transmembrane region" description="Helical" evidence="8">
    <location>
        <begin position="123"/>
        <end position="145"/>
    </location>
</feature>
<dbReference type="SUPFAM" id="SSF103473">
    <property type="entry name" value="MFS general substrate transporter"/>
    <property type="match status" value="1"/>
</dbReference>
<evidence type="ECO:0000256" key="3">
    <source>
        <dbReference type="ARBA" id="ARBA00022448"/>
    </source>
</evidence>
<feature type="transmembrane region" description="Helical" evidence="8">
    <location>
        <begin position="414"/>
        <end position="432"/>
    </location>
</feature>
<keyword evidence="3" id="KW-0813">Transport</keyword>
<dbReference type="InterPro" id="IPR005829">
    <property type="entry name" value="Sugar_transporter_CS"/>
</dbReference>
<proteinExistence type="inferred from homology"/>
<feature type="compositionally biased region" description="Basic and acidic residues" evidence="7">
    <location>
        <begin position="495"/>
        <end position="518"/>
    </location>
</feature>
<reference evidence="10 11" key="1">
    <citation type="submission" date="2014-02" db="EMBL/GenBank/DDBJ databases">
        <title>The genome sequence of Colletotrichum nymphaeae SA-01.</title>
        <authorList>
            <person name="Baroncelli R."/>
            <person name="Thon M.R."/>
        </authorList>
    </citation>
    <scope>NUCLEOTIDE SEQUENCE [LARGE SCALE GENOMIC DNA]</scope>
    <source>
        <strain evidence="10 11">SA-01</strain>
    </source>
</reference>
<organism evidence="10 11">
    <name type="scientific">Colletotrichum nymphaeae SA-01</name>
    <dbReference type="NCBI Taxonomy" id="1460502"/>
    <lineage>
        <taxon>Eukaryota</taxon>
        <taxon>Fungi</taxon>
        <taxon>Dikarya</taxon>
        <taxon>Ascomycota</taxon>
        <taxon>Pezizomycotina</taxon>
        <taxon>Sordariomycetes</taxon>
        <taxon>Hypocreomycetidae</taxon>
        <taxon>Glomerellales</taxon>
        <taxon>Glomerellaceae</taxon>
        <taxon>Colletotrichum</taxon>
        <taxon>Colletotrichum acutatum species complex</taxon>
    </lineage>
</organism>
<dbReference type="PROSITE" id="PS00216">
    <property type="entry name" value="SUGAR_TRANSPORT_1"/>
    <property type="match status" value="1"/>
</dbReference>
<evidence type="ECO:0000256" key="2">
    <source>
        <dbReference type="ARBA" id="ARBA00010992"/>
    </source>
</evidence>
<comment type="similarity">
    <text evidence="2">Belongs to the major facilitator superfamily. Sugar transporter (TC 2.A.1.1) family.</text>
</comment>
<dbReference type="Pfam" id="PF06985">
    <property type="entry name" value="HET"/>
    <property type="match status" value="1"/>
</dbReference>
<evidence type="ECO:0000259" key="9">
    <source>
        <dbReference type="PROSITE" id="PS50850"/>
    </source>
</evidence>
<evidence type="ECO:0000313" key="11">
    <source>
        <dbReference type="Proteomes" id="UP000070054"/>
    </source>
</evidence>
<evidence type="ECO:0000256" key="4">
    <source>
        <dbReference type="ARBA" id="ARBA00022692"/>
    </source>
</evidence>
<evidence type="ECO:0000256" key="5">
    <source>
        <dbReference type="ARBA" id="ARBA00022989"/>
    </source>
</evidence>
<protein>
    <submittedName>
        <fullName evidence="10">Sugar transporter</fullName>
    </submittedName>
</protein>
<feature type="transmembrane region" description="Helical" evidence="8">
    <location>
        <begin position="374"/>
        <end position="393"/>
    </location>
</feature>
<keyword evidence="4 8" id="KW-0812">Transmembrane</keyword>
<dbReference type="Pfam" id="PF26640">
    <property type="entry name" value="DUF8212"/>
    <property type="match status" value="1"/>
</dbReference>
<dbReference type="Proteomes" id="UP000070054">
    <property type="component" value="Unassembled WGS sequence"/>
</dbReference>
<keyword evidence="5 8" id="KW-1133">Transmembrane helix</keyword>
<feature type="transmembrane region" description="Helical" evidence="8">
    <location>
        <begin position="344"/>
        <end position="368"/>
    </location>
</feature>
<feature type="transmembrane region" description="Helical" evidence="8">
    <location>
        <begin position="29"/>
        <end position="54"/>
    </location>
</feature>
<comment type="caution">
    <text evidence="10">The sequence shown here is derived from an EMBL/GenBank/DDBJ whole genome shotgun (WGS) entry which is preliminary data.</text>
</comment>
<dbReference type="PANTHER" id="PTHR10622:SF12">
    <property type="entry name" value="HET DOMAIN-CONTAINING PROTEIN"/>
    <property type="match status" value="1"/>
</dbReference>
<gene>
    <name evidence="10" type="ORF">CNYM01_02850</name>
</gene>
<feature type="transmembrane region" description="Helical" evidence="8">
    <location>
        <begin position="66"/>
        <end position="87"/>
    </location>
</feature>
<dbReference type="Gene3D" id="1.20.1250.20">
    <property type="entry name" value="MFS general substrate transporter like domains"/>
    <property type="match status" value="1"/>
</dbReference>
<dbReference type="InterPro" id="IPR010730">
    <property type="entry name" value="HET"/>
</dbReference>
<dbReference type="InterPro" id="IPR058525">
    <property type="entry name" value="DUF8212"/>
</dbReference>
<accession>A0A135TH17</accession>
<dbReference type="Pfam" id="PF00083">
    <property type="entry name" value="Sugar_tr"/>
    <property type="match status" value="1"/>
</dbReference>
<evidence type="ECO:0000313" key="10">
    <source>
        <dbReference type="EMBL" id="KXH47476.1"/>
    </source>
</evidence>
<dbReference type="InterPro" id="IPR020846">
    <property type="entry name" value="MFS_dom"/>
</dbReference>
<feature type="region of interest" description="Disordered" evidence="7">
    <location>
        <begin position="495"/>
        <end position="530"/>
    </location>
</feature>
<evidence type="ECO:0000256" key="1">
    <source>
        <dbReference type="ARBA" id="ARBA00004141"/>
    </source>
</evidence>
<dbReference type="GO" id="GO:0022857">
    <property type="term" value="F:transmembrane transporter activity"/>
    <property type="evidence" value="ECO:0007669"/>
    <property type="project" value="InterPro"/>
</dbReference>
<dbReference type="InterPro" id="IPR005828">
    <property type="entry name" value="MFS_sugar_transport-like"/>
</dbReference>
<feature type="transmembrane region" description="Helical" evidence="8">
    <location>
        <begin position="188"/>
        <end position="208"/>
    </location>
</feature>
<dbReference type="AlphaFoldDB" id="A0A135TH17"/>
<evidence type="ECO:0000256" key="8">
    <source>
        <dbReference type="SAM" id="Phobius"/>
    </source>
</evidence>
<dbReference type="PANTHER" id="PTHR10622">
    <property type="entry name" value="HET DOMAIN-CONTAINING PROTEIN"/>
    <property type="match status" value="1"/>
</dbReference>
<feature type="transmembrane region" description="Helical" evidence="8">
    <location>
        <begin position="444"/>
        <end position="463"/>
    </location>
</feature>
<comment type="subcellular location">
    <subcellularLocation>
        <location evidence="1">Membrane</location>
        <topology evidence="1">Multi-pass membrane protein</topology>
    </subcellularLocation>
</comment>
<feature type="domain" description="Major facilitator superfamily (MFS) profile" evidence="9">
    <location>
        <begin position="30"/>
        <end position="467"/>
    </location>
</feature>
<dbReference type="PROSITE" id="PS50850">
    <property type="entry name" value="MFS"/>
    <property type="match status" value="1"/>
</dbReference>
<feature type="transmembrane region" description="Helical" evidence="8">
    <location>
        <begin position="279"/>
        <end position="304"/>
    </location>
</feature>
<keyword evidence="10" id="KW-0762">Sugar transport</keyword>
<dbReference type="GO" id="GO:0016020">
    <property type="term" value="C:membrane"/>
    <property type="evidence" value="ECO:0007669"/>
    <property type="project" value="UniProtKB-SubCell"/>
</dbReference>
<name>A0A135TH17_9PEZI</name>
<dbReference type="FunFam" id="1.20.1250.20:FF:000134">
    <property type="entry name" value="MFS sugar transporter protein"/>
    <property type="match status" value="1"/>
</dbReference>
<keyword evidence="6 8" id="KW-0472">Membrane</keyword>
<keyword evidence="11" id="KW-1185">Reference proteome</keyword>
<dbReference type="EMBL" id="JEMN01001120">
    <property type="protein sequence ID" value="KXH47476.1"/>
    <property type="molecule type" value="Genomic_DNA"/>
</dbReference>
<evidence type="ECO:0000256" key="7">
    <source>
        <dbReference type="SAM" id="MobiDB-lite"/>
    </source>
</evidence>
<dbReference type="OrthoDB" id="674604at2759"/>
<dbReference type="InterPro" id="IPR036259">
    <property type="entry name" value="MFS_trans_sf"/>
</dbReference>
<sequence>MGKPVEDLAVIPGDDLPWWKHAHLRKLNFITLSMVLFSSANGYDGSIMGGLLALPRWNAFTHNPSGAYLGWITGIYWLGNGIAFPIAAMCSNRWGRKPGIYVGYLFLVLGVVMQTAAQNEATFTYSRLFIGIAASWLGNSAPLLINEIAHPKQRSIANALFMVGWYFGGTLCGWVTFACRDIASDWCWRIPVVLQIVLPFVALPGFLLSPESPRWLISVGRVEEATEILATHHAGGNRNDPLVTYQVVEIQATITAEKEASSSASYMDMIKTPGNRHRLFISVTLGIYAQWAGNGVVSYYLLILNSIGVTSVTNQTLISACLNVWNLLWAIAAATSVDKLGRRFLFLTSASVMLVSFIIITGLSGSFATTQSSAIGSSVIPFLFIFFAGYDIAMTPFLTAYPCEIWQFSLRSRGLTVTWCSTVIAIFINTFVNPIALEAIHWKYYIVFIVMLALLWITVFFAYPETRGHTLEQMAVIFDGDDAAVPPAAAVSEKTEALVTHGDDEDKRQYQSDAEHRLGPQSQAPGPSGMTVDYRHQRFQVADSPRSMSIRLIETETLQLRLFTANLAPAYAILSHTWVDNEEVSFQEFTQISETPDHKASRKSGYKKIVATCREAKANGIAYAWIDTCCIDKTSSAELGEAINSMFGWYRDAKVCYAFLSDWPAAGDRGESTDDALKDCRWFTRGWCLQELIAPKVLRFYDEKWNFRGHRSDFRGAISRITRVDADVLGDCTLLDSKPVARRMSWASRRTTTRVEDIAYCLIGIFDVNMPMLYGEGDRAFLRLQEEIIRRSNDISIFCHAPLRPESTTKFDGEEKMPQDLSDLYFCGMLAKSPEAFSESNSISRIRGTLLDGREFSMTNRGIRFGRRRFFEVPEINCLGMKLDYAASPNCKNPEIFNVFLRKVGPNLFSRVLPMAAKYRYTRVELDDARRTMLVEEDACVISRVTPSIQRQIQESVTRRVDVYLQILQNHEEHLKLQVVEGFPPDRWDSLNSKFLIPKDAPYRTSLRLRITLGQNHTDVYLTCGIPSTGGRDGRKQPWTAFSTSDCRQLWYSGNWGDDDESQMAQETAQYLTSNMKALLKARICQEPRNIWGSMPFTCKIDAYLAL</sequence>